<dbReference type="InterPro" id="IPR008939">
    <property type="entry name" value="Lytic_TGlycosylase_superhlx_U"/>
</dbReference>
<evidence type="ECO:0000313" key="5">
    <source>
        <dbReference type="Proteomes" id="UP000767446"/>
    </source>
</evidence>
<evidence type="ECO:0000256" key="1">
    <source>
        <dbReference type="ARBA" id="ARBA00022729"/>
    </source>
</evidence>
<keyword evidence="2" id="KW-0472">Membrane</keyword>
<gene>
    <name evidence="4" type="ORF">DSM107014_07595</name>
</gene>
<name>A0A941JS15_9CHRO</name>
<dbReference type="Gene3D" id="1.25.40.10">
    <property type="entry name" value="Tetratricopeptide repeat domain"/>
    <property type="match status" value="2"/>
</dbReference>
<dbReference type="InterPro" id="IPR008258">
    <property type="entry name" value="Transglycosylase_SLT_dom_1"/>
</dbReference>
<dbReference type="EMBL" id="JADQBC010000042">
    <property type="protein sequence ID" value="MBR8827756.1"/>
    <property type="molecule type" value="Genomic_DNA"/>
</dbReference>
<accession>A0A941JS15</accession>
<dbReference type="Gene3D" id="1.10.530.10">
    <property type="match status" value="1"/>
</dbReference>
<keyword evidence="1" id="KW-0732">Signal</keyword>
<organism evidence="4 5">
    <name type="scientific">Gomphosphaeria aponina SAG 52.96 = DSM 107014</name>
    <dbReference type="NCBI Taxonomy" id="1521640"/>
    <lineage>
        <taxon>Bacteria</taxon>
        <taxon>Bacillati</taxon>
        <taxon>Cyanobacteriota</taxon>
        <taxon>Cyanophyceae</taxon>
        <taxon>Oscillatoriophycideae</taxon>
        <taxon>Chroococcales</taxon>
        <taxon>Gomphosphaeriaceae</taxon>
        <taxon>Gomphosphaeria</taxon>
    </lineage>
</organism>
<proteinExistence type="predicted"/>
<dbReference type="GO" id="GO:0004553">
    <property type="term" value="F:hydrolase activity, hydrolyzing O-glycosyl compounds"/>
    <property type="evidence" value="ECO:0007669"/>
    <property type="project" value="InterPro"/>
</dbReference>
<evidence type="ECO:0000313" key="4">
    <source>
        <dbReference type="EMBL" id="MBR8827756.1"/>
    </source>
</evidence>
<dbReference type="AlphaFoldDB" id="A0A941JS15"/>
<comment type="caution">
    <text evidence="4">The sequence shown here is derived from an EMBL/GenBank/DDBJ whole genome shotgun (WGS) entry which is preliminary data.</text>
</comment>
<dbReference type="SUPFAM" id="SSF53955">
    <property type="entry name" value="Lysozyme-like"/>
    <property type="match status" value="1"/>
</dbReference>
<feature type="domain" description="Transglycosylase SLT" evidence="3">
    <location>
        <begin position="577"/>
        <end position="686"/>
    </location>
</feature>
<feature type="transmembrane region" description="Helical" evidence="2">
    <location>
        <begin position="15"/>
        <end position="35"/>
    </location>
</feature>
<dbReference type="CDD" id="cd13401">
    <property type="entry name" value="Slt70-like"/>
    <property type="match status" value="1"/>
</dbReference>
<dbReference type="PANTHER" id="PTHR37423:SF5">
    <property type="entry name" value="SOLUBLE LYTIC MUREIN TRANSGLYCOSYLASE"/>
    <property type="match status" value="1"/>
</dbReference>
<keyword evidence="2" id="KW-1133">Transmembrane helix</keyword>
<dbReference type="PANTHER" id="PTHR37423">
    <property type="entry name" value="SOLUBLE LYTIC MUREIN TRANSGLYCOSYLASE-RELATED"/>
    <property type="match status" value="1"/>
</dbReference>
<evidence type="ECO:0000256" key="2">
    <source>
        <dbReference type="SAM" id="Phobius"/>
    </source>
</evidence>
<reference evidence="4" key="1">
    <citation type="submission" date="2021-02" db="EMBL/GenBank/DDBJ databases">
        <title>Metagenome analyses of Stigonema ocellatum DSM 106950, Chlorogloea purpurea SAG 13.99 and Gomphosphaeria aponina DSM 107014.</title>
        <authorList>
            <person name="Marter P."/>
            <person name="Huang S."/>
        </authorList>
    </citation>
    <scope>NUCLEOTIDE SEQUENCE</scope>
    <source>
        <strain evidence="4">JP213</strain>
    </source>
</reference>
<dbReference type="InterPro" id="IPR019734">
    <property type="entry name" value="TPR_rpt"/>
</dbReference>
<dbReference type="InterPro" id="IPR023346">
    <property type="entry name" value="Lysozyme-like_dom_sf"/>
</dbReference>
<dbReference type="GO" id="GO:0042597">
    <property type="term" value="C:periplasmic space"/>
    <property type="evidence" value="ECO:0007669"/>
    <property type="project" value="InterPro"/>
</dbReference>
<keyword evidence="2" id="KW-0812">Transmembrane</keyword>
<dbReference type="SUPFAM" id="SSF48435">
    <property type="entry name" value="Bacterial muramidases"/>
    <property type="match status" value="1"/>
</dbReference>
<protein>
    <submittedName>
        <fullName evidence="4">Transglycosylase SLT domain-containing protein</fullName>
    </submittedName>
</protein>
<dbReference type="InterPro" id="IPR011990">
    <property type="entry name" value="TPR-like_helical_dom_sf"/>
</dbReference>
<evidence type="ECO:0000259" key="3">
    <source>
        <dbReference type="Pfam" id="PF01464"/>
    </source>
</evidence>
<sequence length="743" mass="84424">MGKTKKRRKTRTSPLVKFLGIGIILGGLVGGGMWLTPRVSGLYEELTGWPPLAKPITIEELKQSSSVLALASLKPEKRAAQLQQLAAEENILARSRARYLLASDLIDQYEGGQALRYLEGLEKYYPVLAPYILLKRGRGYELTNESAKAQATWKKLMETYSDSPVVVDALAMLGKYNAKYWEQAKSEFPYHPRTLEIVRMELQEKPDDPKLLVMLARVGRDYSTNQIRDRLVLEFASELTPEDWQAIADGYWQFGETRKAADAYGYAPMMPRNLYRAARGLELNGNTEEAKSKYRRLAQEFHDADETGVGLLHLASLSTRQQAVGYLDLVISKFPPEAPTALLKKAAILEKLNNKESAALMREKLLKEYPNSEAAVEYRWSVAEKLAEAGNIQGAYEWVQPLTENTKQSDLSAKAAFWAGKWAKQLGKEAEAEATFKYVLTNQWQSYYGWRSAVMLGRDVGDFTTLREKIPQVNQPYTRPVPPAGSEVFKELFRLGQDEDAQILFLAEIGDRQELSVVEQFSQGLLLQVQEEYRNGIMKIWSLSQRENPRDVAQWLNLRQTEEYWQGLFPFPYYDDIRKFATEHQVNPLLVISLIRQESTFEWNARSTVGATGLMQIMPATGEWAASEINLQGYSLTNPEDNINLGSWYLNHTHQQYNNNSLLAVASYNAGPGNVSSWVKKYGFDDPDVFVENIPFPETQGYVEAVFSNYWNYLRIYNPEISQLLATESEGENTAQINYEKGE</sequence>
<dbReference type="Pfam" id="PF01464">
    <property type="entry name" value="SLT"/>
    <property type="match status" value="1"/>
</dbReference>
<dbReference type="Proteomes" id="UP000767446">
    <property type="component" value="Unassembled WGS sequence"/>
</dbReference>
<dbReference type="Pfam" id="PF13174">
    <property type="entry name" value="TPR_6"/>
    <property type="match status" value="2"/>
</dbReference>